<dbReference type="EMBL" id="QQWG01000019">
    <property type="protein sequence ID" value="RRG19532.1"/>
    <property type="molecule type" value="Genomic_DNA"/>
</dbReference>
<sequence>MERKLFTEKQINTSTFLGGPIPSGLLICKNYMVMGKARSAYFTILFTLLFTVIFFYGLMQVPEAIMDKIPNLVFTAFYALIAAIVYRFLLHKDVTQAFENGADKGSNWTVAGATVLGMVLNVGIIFLLALSQPYYECNYIDVNGNELYYEQAEVSIESLDKLSEQLVNLGFFDQDYGNIVKLEKISDAYQITILIDEKYWSDRDLINDLVSFKLFMQVEFGQETFLQLEAASLSGNVKHKHL</sequence>
<dbReference type="Proteomes" id="UP000285794">
    <property type="component" value="Unassembled WGS sequence"/>
</dbReference>
<organism evidence="2 3">
    <name type="scientific">Ancylomarina euxinus</name>
    <dbReference type="NCBI Taxonomy" id="2283627"/>
    <lineage>
        <taxon>Bacteria</taxon>
        <taxon>Pseudomonadati</taxon>
        <taxon>Bacteroidota</taxon>
        <taxon>Bacteroidia</taxon>
        <taxon>Marinilabiliales</taxon>
        <taxon>Marinifilaceae</taxon>
        <taxon>Ancylomarina</taxon>
    </lineage>
</organism>
<dbReference type="AlphaFoldDB" id="A0A425XXT7"/>
<reference evidence="2 3" key="1">
    <citation type="submission" date="2018-07" db="EMBL/GenBank/DDBJ databases">
        <title>Draft genome sequence of Ancylomarina sp. M1P.</title>
        <authorList>
            <person name="Yadav S."/>
            <person name="Villanueva L."/>
            <person name="Damste J.S.S."/>
        </authorList>
    </citation>
    <scope>NUCLEOTIDE SEQUENCE [LARGE SCALE GENOMIC DNA]</scope>
    <source>
        <strain evidence="2 3">M1P</strain>
    </source>
</reference>
<proteinExistence type="predicted"/>
<gene>
    <name evidence="2" type="ORF">DWB61_15075</name>
</gene>
<dbReference type="RefSeq" id="WP_125031718.1">
    <property type="nucleotide sequence ID" value="NZ_JAPXVP010000017.1"/>
</dbReference>
<evidence type="ECO:0000256" key="1">
    <source>
        <dbReference type="SAM" id="Phobius"/>
    </source>
</evidence>
<keyword evidence="1" id="KW-0812">Transmembrane</keyword>
<keyword evidence="3" id="KW-1185">Reference proteome</keyword>
<keyword evidence="1" id="KW-1133">Transmembrane helix</keyword>
<protein>
    <submittedName>
        <fullName evidence="2">Uncharacterized protein</fullName>
    </submittedName>
</protein>
<accession>A0A425XXT7</accession>
<keyword evidence="1" id="KW-0472">Membrane</keyword>
<feature type="transmembrane region" description="Helical" evidence="1">
    <location>
        <begin position="110"/>
        <end position="130"/>
    </location>
</feature>
<feature type="transmembrane region" description="Helical" evidence="1">
    <location>
        <begin position="40"/>
        <end position="59"/>
    </location>
</feature>
<feature type="transmembrane region" description="Helical" evidence="1">
    <location>
        <begin position="71"/>
        <end position="90"/>
    </location>
</feature>
<name>A0A425XXT7_9BACT</name>
<evidence type="ECO:0000313" key="3">
    <source>
        <dbReference type="Proteomes" id="UP000285794"/>
    </source>
</evidence>
<comment type="caution">
    <text evidence="2">The sequence shown here is derived from an EMBL/GenBank/DDBJ whole genome shotgun (WGS) entry which is preliminary data.</text>
</comment>
<dbReference type="OrthoDB" id="983172at2"/>
<evidence type="ECO:0000313" key="2">
    <source>
        <dbReference type="EMBL" id="RRG19532.1"/>
    </source>
</evidence>